<name>A0ABV1NYQ4_9ACTN</name>
<keyword evidence="3" id="KW-1185">Reference proteome</keyword>
<dbReference type="EMBL" id="JBEGDP010000009">
    <property type="protein sequence ID" value="MEQ7847624.1"/>
    <property type="molecule type" value="Genomic_DNA"/>
</dbReference>
<protein>
    <submittedName>
        <fullName evidence="2">Uncharacterized protein</fullName>
    </submittedName>
</protein>
<evidence type="ECO:0000313" key="2">
    <source>
        <dbReference type="EMBL" id="MEQ7847624.1"/>
    </source>
</evidence>
<accession>A0ABV1NYQ4</accession>
<gene>
    <name evidence="2" type="ORF">V6R90_10065</name>
</gene>
<feature type="compositionally biased region" description="Basic and acidic residues" evidence="1">
    <location>
        <begin position="20"/>
        <end position="46"/>
    </location>
</feature>
<feature type="region of interest" description="Disordered" evidence="1">
    <location>
        <begin position="1"/>
        <end position="102"/>
    </location>
</feature>
<organism evidence="2 3">
    <name type="scientific">Nocardioides kribbensis</name>
    <dbReference type="NCBI Taxonomy" id="305517"/>
    <lineage>
        <taxon>Bacteria</taxon>
        <taxon>Bacillati</taxon>
        <taxon>Actinomycetota</taxon>
        <taxon>Actinomycetes</taxon>
        <taxon>Propionibacteriales</taxon>
        <taxon>Nocardioidaceae</taxon>
        <taxon>Nocardioides</taxon>
    </lineage>
</organism>
<dbReference type="Proteomes" id="UP001482520">
    <property type="component" value="Unassembled WGS sequence"/>
</dbReference>
<evidence type="ECO:0000313" key="3">
    <source>
        <dbReference type="Proteomes" id="UP001482520"/>
    </source>
</evidence>
<sequence length="102" mass="10380">MSDHEAGTGQGSQHATPKPDAADSKLYTEHDPERAAEKDNAHERPGPGDQDGQLSEVGNLEDAGDPIMPDQAVAGAPDAESGSVDEGPAGPNANPNAGARRT</sequence>
<dbReference type="RefSeq" id="WP_193662192.1">
    <property type="nucleotide sequence ID" value="NZ_BAAAMM010000003.1"/>
</dbReference>
<proteinExistence type="predicted"/>
<evidence type="ECO:0000256" key="1">
    <source>
        <dbReference type="SAM" id="MobiDB-lite"/>
    </source>
</evidence>
<reference evidence="2 3" key="1">
    <citation type="submission" date="2024-02" db="EMBL/GenBank/DDBJ databases">
        <title>Full genome sequence of Nocardioides kribbensis.</title>
        <authorList>
            <person name="Poletto B.L."/>
            <person name="Silva G."/>
            <person name="Galante D."/>
            <person name="Campos K.R."/>
            <person name="Santos M.B.N."/>
            <person name="Sacchi C.T."/>
        </authorList>
    </citation>
    <scope>NUCLEOTIDE SEQUENCE [LARGE SCALE GENOMIC DNA]</scope>
    <source>
        <strain evidence="2 3">O4R</strain>
    </source>
</reference>
<feature type="compositionally biased region" description="Low complexity" evidence="1">
    <location>
        <begin position="87"/>
        <end position="102"/>
    </location>
</feature>
<comment type="caution">
    <text evidence="2">The sequence shown here is derived from an EMBL/GenBank/DDBJ whole genome shotgun (WGS) entry which is preliminary data.</text>
</comment>